<dbReference type="InterPro" id="IPR036322">
    <property type="entry name" value="WD40_repeat_dom_sf"/>
</dbReference>
<proteinExistence type="inferred from homology"/>
<evidence type="ECO:0000256" key="4">
    <source>
        <dbReference type="PROSITE-ProRule" id="PRU00221"/>
    </source>
</evidence>
<dbReference type="GeneID" id="110237905"/>
<dbReference type="KEGG" id="epa:110248910"/>
<evidence type="ECO:0000256" key="2">
    <source>
        <dbReference type="ARBA" id="ARBA00022574"/>
    </source>
</evidence>
<dbReference type="InterPro" id="IPR015943">
    <property type="entry name" value="WD40/YVTN_repeat-like_dom_sf"/>
</dbReference>
<dbReference type="GeneID" id="110248910"/>
<dbReference type="EnsemblMetazoa" id="XM_021055476.2">
    <property type="protein sequence ID" value="XP_020911135.2"/>
    <property type="gene ID" value="LOC110248910"/>
</dbReference>
<dbReference type="InterPro" id="IPR001680">
    <property type="entry name" value="WD40_rpt"/>
</dbReference>
<feature type="repeat" description="WD" evidence="4">
    <location>
        <begin position="138"/>
        <end position="179"/>
    </location>
</feature>
<protein>
    <recommendedName>
        <fullName evidence="7">THO complex subunit 6</fullName>
    </recommendedName>
</protein>
<dbReference type="PROSITE" id="PS00678">
    <property type="entry name" value="WD_REPEATS_1"/>
    <property type="match status" value="1"/>
</dbReference>
<dbReference type="SMART" id="SM00320">
    <property type="entry name" value="WD40"/>
    <property type="match status" value="5"/>
</dbReference>
<name>A0A913X598_EXADI</name>
<dbReference type="KEGG" id="epa:110237905"/>
<keyword evidence="6" id="KW-1185">Reference proteome</keyword>
<sequence>MSNTFGFPVENYYFKVSGQISKYKMAATYQERILAERKRIHTYVFDVAFSPCGNFFAACNNFGNIAVFSLSSALAPDADSQSRKPLFTFQAQSGPIYTLLSTNTFLISGGSSDINGWRWDDILEMSTGSSWILTPPSSSADAPETNSLVYDKESNVLFSGCGDNNVYAWDLEMGSCKNTFKGHTDYIQSLALRSTSNECLSGSEDGSVRFWDCRAGSMTNIVEPYKDKNLNRPKFGKWIGCTALDPNEEWMACGGGPRLSIWHLRSLTCTSILDTPDSCQQNALFYEDTILSSGTESSIFHWQVNGELRSKVPCTASSVYAMRVNSTHKQVLLVGGSSANIDAYINFGYKAFSFTFS</sequence>
<dbReference type="PANTHER" id="PTHR44411">
    <property type="entry name" value="THO COMPLEX SUBUNIT 6 HOMOLOG"/>
    <property type="match status" value="1"/>
</dbReference>
<organism evidence="5 6">
    <name type="scientific">Exaiptasia diaphana</name>
    <name type="common">Tropical sea anemone</name>
    <name type="synonym">Aiptasia pulchella</name>
    <dbReference type="NCBI Taxonomy" id="2652724"/>
    <lineage>
        <taxon>Eukaryota</taxon>
        <taxon>Metazoa</taxon>
        <taxon>Cnidaria</taxon>
        <taxon>Anthozoa</taxon>
        <taxon>Hexacorallia</taxon>
        <taxon>Actiniaria</taxon>
        <taxon>Aiptasiidae</taxon>
        <taxon>Exaiptasia</taxon>
    </lineage>
</organism>
<comment type="similarity">
    <text evidence="1">Belongs to the WD repeat THOC6 family.</text>
</comment>
<evidence type="ECO:0008006" key="7">
    <source>
        <dbReference type="Google" id="ProtNLM"/>
    </source>
</evidence>
<dbReference type="RefSeq" id="XP_020911135.2">
    <property type="nucleotide sequence ID" value="XM_021055476.2"/>
</dbReference>
<accession>A0A913X598</accession>
<dbReference type="PANTHER" id="PTHR44411:SF1">
    <property type="entry name" value="THO COMPLEX SUBUNIT 6 HOMOLOG"/>
    <property type="match status" value="1"/>
</dbReference>
<keyword evidence="3" id="KW-0677">Repeat</keyword>
<dbReference type="OrthoDB" id="273067at2759"/>
<evidence type="ECO:0000256" key="1">
    <source>
        <dbReference type="ARBA" id="ARBA00009728"/>
    </source>
</evidence>
<reference evidence="5" key="1">
    <citation type="submission" date="2022-11" db="UniProtKB">
        <authorList>
            <consortium name="EnsemblMetazoa"/>
        </authorList>
    </citation>
    <scope>IDENTIFICATION</scope>
</reference>
<dbReference type="GO" id="GO:0000346">
    <property type="term" value="C:transcription export complex"/>
    <property type="evidence" value="ECO:0007669"/>
    <property type="project" value="TreeGrafter"/>
</dbReference>
<dbReference type="GO" id="GO:0000347">
    <property type="term" value="C:THO complex"/>
    <property type="evidence" value="ECO:0007669"/>
    <property type="project" value="TreeGrafter"/>
</dbReference>
<evidence type="ECO:0000313" key="5">
    <source>
        <dbReference type="EnsemblMetazoa" id="XP_020899186.2"/>
    </source>
</evidence>
<evidence type="ECO:0000313" key="6">
    <source>
        <dbReference type="Proteomes" id="UP000887567"/>
    </source>
</evidence>
<dbReference type="RefSeq" id="XP_020899186.2">
    <property type="nucleotide sequence ID" value="XM_021043527.2"/>
</dbReference>
<dbReference type="InterPro" id="IPR019775">
    <property type="entry name" value="WD40_repeat_CS"/>
</dbReference>
<dbReference type="Gene3D" id="2.130.10.10">
    <property type="entry name" value="YVTN repeat-like/Quinoprotein amine dehydrogenase"/>
    <property type="match status" value="2"/>
</dbReference>
<dbReference type="SUPFAM" id="SSF50978">
    <property type="entry name" value="WD40 repeat-like"/>
    <property type="match status" value="1"/>
</dbReference>
<dbReference type="EnsemblMetazoa" id="XM_021043527.2">
    <property type="protein sequence ID" value="XP_020899186.2"/>
    <property type="gene ID" value="LOC110237905"/>
</dbReference>
<dbReference type="PROSITE" id="PS50294">
    <property type="entry name" value="WD_REPEATS_REGION"/>
    <property type="match status" value="1"/>
</dbReference>
<dbReference type="GO" id="GO:0006406">
    <property type="term" value="P:mRNA export from nucleus"/>
    <property type="evidence" value="ECO:0007669"/>
    <property type="project" value="TreeGrafter"/>
</dbReference>
<dbReference type="Proteomes" id="UP000887567">
    <property type="component" value="Unplaced"/>
</dbReference>
<feature type="repeat" description="WD" evidence="4">
    <location>
        <begin position="180"/>
        <end position="221"/>
    </location>
</feature>
<dbReference type="PROSITE" id="PS50082">
    <property type="entry name" value="WD_REPEATS_2"/>
    <property type="match status" value="2"/>
</dbReference>
<evidence type="ECO:0000256" key="3">
    <source>
        <dbReference type="ARBA" id="ARBA00022737"/>
    </source>
</evidence>
<dbReference type="InterPro" id="IPR042626">
    <property type="entry name" value="THOC6"/>
</dbReference>
<dbReference type="AlphaFoldDB" id="A0A913X598"/>
<keyword evidence="2 4" id="KW-0853">WD repeat</keyword>
<dbReference type="OMA" id="FTEDWLL"/>
<dbReference type="Pfam" id="PF00400">
    <property type="entry name" value="WD40"/>
    <property type="match status" value="1"/>
</dbReference>